<name>A0A6J6XCT0_9ZZZZ</name>
<proteinExistence type="predicted"/>
<reference evidence="1" key="1">
    <citation type="submission" date="2020-05" db="EMBL/GenBank/DDBJ databases">
        <authorList>
            <person name="Chiriac C."/>
            <person name="Salcher M."/>
            <person name="Ghai R."/>
            <person name="Kavagutti S V."/>
        </authorList>
    </citation>
    <scope>NUCLEOTIDE SEQUENCE</scope>
</reference>
<accession>A0A6J6XCT0</accession>
<organism evidence="1">
    <name type="scientific">freshwater metagenome</name>
    <dbReference type="NCBI Taxonomy" id="449393"/>
    <lineage>
        <taxon>unclassified sequences</taxon>
        <taxon>metagenomes</taxon>
        <taxon>ecological metagenomes</taxon>
    </lineage>
</organism>
<dbReference type="AlphaFoldDB" id="A0A6J6XCT0"/>
<evidence type="ECO:0000313" key="1">
    <source>
        <dbReference type="EMBL" id="CAB4793364.1"/>
    </source>
</evidence>
<gene>
    <name evidence="1" type="ORF">UFOPK3004_00184</name>
</gene>
<protein>
    <submittedName>
        <fullName evidence="1">Unannotated protein</fullName>
    </submittedName>
</protein>
<sequence length="49" mass="5638">MELEKWQTEVLTPLLTMRDQGEVVITDFSELANTFETDFAGQGCLWQES</sequence>
<dbReference type="EMBL" id="CAFAAL010000008">
    <property type="protein sequence ID" value="CAB4793364.1"/>
    <property type="molecule type" value="Genomic_DNA"/>
</dbReference>